<gene>
    <name evidence="4" type="ORF">CYJ10_12670</name>
</gene>
<dbReference type="Pfam" id="PF12773">
    <property type="entry name" value="DZR"/>
    <property type="match status" value="1"/>
</dbReference>
<dbReference type="Gene3D" id="3.40.50.300">
    <property type="entry name" value="P-loop containing nucleotide triphosphate hydrolases"/>
    <property type="match status" value="1"/>
</dbReference>
<evidence type="ECO:0000313" key="4">
    <source>
        <dbReference type="EMBL" id="PLQ00461.1"/>
    </source>
</evidence>
<accession>A0A2N5CDY9</accession>
<evidence type="ECO:0000256" key="1">
    <source>
        <dbReference type="ARBA" id="ARBA00022741"/>
    </source>
</evidence>
<dbReference type="Pfam" id="PF00211">
    <property type="entry name" value="Guanylate_cyc"/>
    <property type="match status" value="1"/>
</dbReference>
<dbReference type="AlphaFoldDB" id="A0A2N5CDY9"/>
<dbReference type="InterPro" id="IPR025874">
    <property type="entry name" value="DZR"/>
</dbReference>
<dbReference type="InterPro" id="IPR029787">
    <property type="entry name" value="Nucleotide_cyclase"/>
</dbReference>
<evidence type="ECO:0000313" key="5">
    <source>
        <dbReference type="Proteomes" id="UP000234341"/>
    </source>
</evidence>
<dbReference type="Proteomes" id="UP000234341">
    <property type="component" value="Unassembled WGS sequence"/>
</dbReference>
<dbReference type="Pfam" id="PF13191">
    <property type="entry name" value="AAA_16"/>
    <property type="match status" value="1"/>
</dbReference>
<dbReference type="GO" id="GO:0005524">
    <property type="term" value="F:ATP binding"/>
    <property type="evidence" value="ECO:0007669"/>
    <property type="project" value="UniProtKB-KW"/>
</dbReference>
<dbReference type="GO" id="GO:0009190">
    <property type="term" value="P:cyclic nucleotide biosynthetic process"/>
    <property type="evidence" value="ECO:0007669"/>
    <property type="project" value="InterPro"/>
</dbReference>
<dbReference type="SMART" id="SM00044">
    <property type="entry name" value="CYCc"/>
    <property type="match status" value="1"/>
</dbReference>
<dbReference type="PANTHER" id="PTHR16305:SF28">
    <property type="entry name" value="GUANYLATE CYCLASE DOMAIN-CONTAINING PROTEIN"/>
    <property type="match status" value="1"/>
</dbReference>
<name>A0A2N5CDY9_9BURK</name>
<protein>
    <recommendedName>
        <fullName evidence="3">Guanylate cyclase domain-containing protein</fullName>
    </recommendedName>
</protein>
<dbReference type="RefSeq" id="WP_101681870.1">
    <property type="nucleotide sequence ID" value="NZ_PJRP01000004.1"/>
</dbReference>
<dbReference type="PANTHER" id="PTHR16305">
    <property type="entry name" value="TESTICULAR SOLUBLE ADENYLYL CYCLASE"/>
    <property type="match status" value="1"/>
</dbReference>
<evidence type="ECO:0000259" key="3">
    <source>
        <dbReference type="PROSITE" id="PS50125"/>
    </source>
</evidence>
<evidence type="ECO:0000256" key="2">
    <source>
        <dbReference type="ARBA" id="ARBA00022840"/>
    </source>
</evidence>
<dbReference type="Gene3D" id="3.30.70.1230">
    <property type="entry name" value="Nucleotide cyclase"/>
    <property type="match status" value="1"/>
</dbReference>
<dbReference type="GO" id="GO:0005737">
    <property type="term" value="C:cytoplasm"/>
    <property type="evidence" value="ECO:0007669"/>
    <property type="project" value="TreeGrafter"/>
</dbReference>
<dbReference type="SUPFAM" id="SSF52540">
    <property type="entry name" value="P-loop containing nucleoside triphosphate hydrolases"/>
    <property type="match status" value="1"/>
</dbReference>
<dbReference type="GO" id="GO:0004016">
    <property type="term" value="F:adenylate cyclase activity"/>
    <property type="evidence" value="ECO:0007669"/>
    <property type="project" value="TreeGrafter"/>
</dbReference>
<dbReference type="SUPFAM" id="SSF48452">
    <property type="entry name" value="TPR-like"/>
    <property type="match status" value="3"/>
</dbReference>
<dbReference type="GO" id="GO:0035556">
    <property type="term" value="P:intracellular signal transduction"/>
    <property type="evidence" value="ECO:0007669"/>
    <property type="project" value="InterPro"/>
</dbReference>
<dbReference type="InterPro" id="IPR026000">
    <property type="entry name" value="Apc5_dom"/>
</dbReference>
<dbReference type="InterPro" id="IPR001054">
    <property type="entry name" value="A/G_cyclase"/>
</dbReference>
<dbReference type="SUPFAM" id="SSF55073">
    <property type="entry name" value="Nucleotide cyclase"/>
    <property type="match status" value="1"/>
</dbReference>
<dbReference type="Pfam" id="PF12862">
    <property type="entry name" value="ANAPC5"/>
    <property type="match status" value="2"/>
</dbReference>
<comment type="caution">
    <text evidence="4">The sequence shown here is derived from an EMBL/GenBank/DDBJ whole genome shotgun (WGS) entry which is preliminary data.</text>
</comment>
<keyword evidence="1" id="KW-0547">Nucleotide-binding</keyword>
<feature type="domain" description="Guanylate cyclase" evidence="3">
    <location>
        <begin position="127"/>
        <end position="260"/>
    </location>
</feature>
<sequence>MHCAECDFDNLAGAKFCEACGAPLGRRCPHCGESASPTAKFCRACGTPLTNAQATAQTTAAHTRDSPDTVAASAAVEVPATGRDKADSTGDLAPVHYTPPHLAQRILAEQAAMEARGGIGGERKTITALFADMAGSTALIQDLDPEEARRLIDPVITLMMEAVHHYEGYVAKFLGDGILALFGAPIAHEDHALRALYAALSMQEAMRRHSDRVRLEQGIPLQIRVGIHTGEVVVRSIRKDNLHTDYDPVGHTIHIASRMEGIATPASILVSPSTHKLAEGYFQFKALGTTQVKGVRDPLGVYEVQGLGPMRTRLQIAAHRGLARFVGREVEMQHLNDALTRARSGQGQIVSVRGEAGVGKSRLFYEFKARSQQGCRVLETFSVSHGKAFAYLPLIELLKNYFQMTPQDSERSCREKVTGRLLTLDRSLEPHLPYLLYLLGASDPDATLATMDPVLRRQRTFEAIAYLLVRESVNAPLLVLFEDLQWLDGETETFLNLLIEHVPAAQILLLVNYRPEYVHDWGTQPCYTQLALEPLGPAEAEGLLTALLGDDRSLVPLKRLVLEKTEGNPFFMEEMVQTLVEEGTLLGQAGGYRIAQAPGLLHMPTTVQGVLAARIDRLPLPQKALLQTLAIIGKEFPLSLVRLVSATDERQLRPLLADLQAADFIHERPAFPEVEYAFKHALTQEVAANSLLIERRSALHERTAQAIETLFPEQLKDHCGELAHHYSLSGNAPKAIEYLHASAQQALQRSAQPEAIHHLNTALDLLKRLPDTPARARQELTLLLTLGPTLMGIRGQASPEVEATYRRALALCEQGEQSTYFFSAQLGLWAFYQLRAQYNVSSPLAKRLIGMALRSQNPNQLAEGHRVVGATAFRLGQLEQARSHMEQVLALQRPEPPQYDYMMGYGRDPAVHATSTLGWILWHLGLPDQARDRCHEALAMARQRPDTVNLALCLIFAAEVHRRRGEPPQTRDYANAAIAVACEQGFPIYLAWGTVLQGWEMAMLGHPQDGVAQIHQGLAAYAATGASLGRPNLLAMLAEACGKAGEPEVGLATLAEALEFVQETGEHIDEAMLHRLRGEMMLQLLNHEAEAEASFRQAVAVARHQGAKSLALQAALRLAQLLQKQGKPDAAREVLTPIHSSFTEGFDLTDWQQGKVLLDLSHA</sequence>
<dbReference type="Gene3D" id="1.25.40.10">
    <property type="entry name" value="Tetratricopeptide repeat domain"/>
    <property type="match status" value="2"/>
</dbReference>
<dbReference type="InterPro" id="IPR011990">
    <property type="entry name" value="TPR-like_helical_dom_sf"/>
</dbReference>
<dbReference type="EMBL" id="PJRP01000004">
    <property type="protein sequence ID" value="PLQ00461.1"/>
    <property type="molecule type" value="Genomic_DNA"/>
</dbReference>
<organism evidence="4 5">
    <name type="scientific">Cupriavidus pauculus</name>
    <dbReference type="NCBI Taxonomy" id="82633"/>
    <lineage>
        <taxon>Bacteria</taxon>
        <taxon>Pseudomonadati</taxon>
        <taxon>Pseudomonadota</taxon>
        <taxon>Betaproteobacteria</taxon>
        <taxon>Burkholderiales</taxon>
        <taxon>Burkholderiaceae</taxon>
        <taxon>Cupriavidus</taxon>
    </lineage>
</organism>
<dbReference type="InterPro" id="IPR027417">
    <property type="entry name" value="P-loop_NTPase"/>
</dbReference>
<reference evidence="4 5" key="1">
    <citation type="submission" date="2017-12" db="EMBL/GenBank/DDBJ databases">
        <title>Genome sequence of the active heterotrophic nitrifier-denitrifier, Cupriavidus pauculus UM1.</title>
        <authorList>
            <person name="Putonti C."/>
            <person name="Castignetti D."/>
        </authorList>
    </citation>
    <scope>NUCLEOTIDE SEQUENCE [LARGE SCALE GENOMIC DNA]</scope>
    <source>
        <strain evidence="4 5">UM1</strain>
    </source>
</reference>
<dbReference type="CDD" id="cd07302">
    <property type="entry name" value="CHD"/>
    <property type="match status" value="1"/>
</dbReference>
<proteinExistence type="predicted"/>
<dbReference type="OrthoDB" id="9758570at2"/>
<dbReference type="InterPro" id="IPR041664">
    <property type="entry name" value="AAA_16"/>
</dbReference>
<keyword evidence="2" id="KW-0067">ATP-binding</keyword>
<dbReference type="PROSITE" id="PS50125">
    <property type="entry name" value="GUANYLATE_CYCLASE_2"/>
    <property type="match status" value="1"/>
</dbReference>